<dbReference type="RefSeq" id="WP_377318893.1">
    <property type="nucleotide sequence ID" value="NZ_JBHUIY010000055.1"/>
</dbReference>
<dbReference type="Proteomes" id="UP001597296">
    <property type="component" value="Unassembled WGS sequence"/>
</dbReference>
<gene>
    <name evidence="1" type="ORF">ACFSNB_17405</name>
</gene>
<evidence type="ECO:0000313" key="2">
    <source>
        <dbReference type="Proteomes" id="UP001597296"/>
    </source>
</evidence>
<proteinExistence type="predicted"/>
<keyword evidence="2" id="KW-1185">Reference proteome</keyword>
<organism evidence="1 2">
    <name type="scientific">Phaeospirillum tilakii</name>
    <dbReference type="NCBI Taxonomy" id="741673"/>
    <lineage>
        <taxon>Bacteria</taxon>
        <taxon>Pseudomonadati</taxon>
        <taxon>Pseudomonadota</taxon>
        <taxon>Alphaproteobacteria</taxon>
        <taxon>Rhodospirillales</taxon>
        <taxon>Rhodospirillaceae</taxon>
        <taxon>Phaeospirillum</taxon>
    </lineage>
</organism>
<sequence>MRLGKDFDTAITRELAAAGIERYEIEHGGKHPRLVFVHQGRPLSYVLPGSPSDHRALRNMVRDLRALLGLTGAARAAPAEPATPDPAWRDAARARVAANPPRQATERDLRLAALLDQDFADPFDLARRERAEDPPAWARSHIERLERLVALGLAESDPDGRYRRRAAATGTPTGDSR</sequence>
<accession>A0ABW5CE97</accession>
<protein>
    <recommendedName>
        <fullName evidence="3">Type II toxin-antitoxin system HicA family toxin</fullName>
    </recommendedName>
</protein>
<reference evidence="2" key="1">
    <citation type="journal article" date="2019" name="Int. J. Syst. Evol. Microbiol.">
        <title>The Global Catalogue of Microorganisms (GCM) 10K type strain sequencing project: providing services to taxonomists for standard genome sequencing and annotation.</title>
        <authorList>
            <consortium name="The Broad Institute Genomics Platform"/>
            <consortium name="The Broad Institute Genome Sequencing Center for Infectious Disease"/>
            <person name="Wu L."/>
            <person name="Ma J."/>
        </authorList>
    </citation>
    <scope>NUCLEOTIDE SEQUENCE [LARGE SCALE GENOMIC DNA]</scope>
    <source>
        <strain evidence="2">KCTC 15012</strain>
    </source>
</reference>
<name>A0ABW5CE97_9PROT</name>
<comment type="caution">
    <text evidence="1">The sequence shown here is derived from an EMBL/GenBank/DDBJ whole genome shotgun (WGS) entry which is preliminary data.</text>
</comment>
<evidence type="ECO:0008006" key="3">
    <source>
        <dbReference type="Google" id="ProtNLM"/>
    </source>
</evidence>
<dbReference type="EMBL" id="JBHUIY010000055">
    <property type="protein sequence ID" value="MFD2235580.1"/>
    <property type="molecule type" value="Genomic_DNA"/>
</dbReference>
<evidence type="ECO:0000313" key="1">
    <source>
        <dbReference type="EMBL" id="MFD2235580.1"/>
    </source>
</evidence>